<accession>A0AAD9PD90</accession>
<evidence type="ECO:0000313" key="1">
    <source>
        <dbReference type="EMBL" id="KAK2192706.1"/>
    </source>
</evidence>
<name>A0AAD9PD90_RIDPI</name>
<dbReference type="Proteomes" id="UP001209878">
    <property type="component" value="Unassembled WGS sequence"/>
</dbReference>
<evidence type="ECO:0000313" key="2">
    <source>
        <dbReference type="Proteomes" id="UP001209878"/>
    </source>
</evidence>
<dbReference type="EMBL" id="JAODUO010000024">
    <property type="protein sequence ID" value="KAK2192706.1"/>
    <property type="molecule type" value="Genomic_DNA"/>
</dbReference>
<comment type="caution">
    <text evidence="1">The sequence shown here is derived from an EMBL/GenBank/DDBJ whole genome shotgun (WGS) entry which is preliminary data.</text>
</comment>
<keyword evidence="2" id="KW-1185">Reference proteome</keyword>
<sequence>MHFSAKERSCVSYNRGRTLTWMTSKTYQMRSRCPLS</sequence>
<protein>
    <submittedName>
        <fullName evidence="1">Uncharacterized protein</fullName>
    </submittedName>
</protein>
<reference evidence="1" key="1">
    <citation type="journal article" date="2023" name="Mol. Biol. Evol.">
        <title>Third-Generation Sequencing Reveals the Adaptive Role of the Epigenome in Three Deep-Sea Polychaetes.</title>
        <authorList>
            <person name="Perez M."/>
            <person name="Aroh O."/>
            <person name="Sun Y."/>
            <person name="Lan Y."/>
            <person name="Juniper S.K."/>
            <person name="Young C.R."/>
            <person name="Angers B."/>
            <person name="Qian P.Y."/>
        </authorList>
    </citation>
    <scope>NUCLEOTIDE SEQUENCE</scope>
    <source>
        <strain evidence="1">R07B-5</strain>
    </source>
</reference>
<dbReference type="AlphaFoldDB" id="A0AAD9PD90"/>
<proteinExistence type="predicted"/>
<organism evidence="1 2">
    <name type="scientific">Ridgeia piscesae</name>
    <name type="common">Tubeworm</name>
    <dbReference type="NCBI Taxonomy" id="27915"/>
    <lineage>
        <taxon>Eukaryota</taxon>
        <taxon>Metazoa</taxon>
        <taxon>Spiralia</taxon>
        <taxon>Lophotrochozoa</taxon>
        <taxon>Annelida</taxon>
        <taxon>Polychaeta</taxon>
        <taxon>Sedentaria</taxon>
        <taxon>Canalipalpata</taxon>
        <taxon>Sabellida</taxon>
        <taxon>Siboglinidae</taxon>
        <taxon>Ridgeia</taxon>
    </lineage>
</organism>
<gene>
    <name evidence="1" type="ORF">NP493_24g01003</name>
</gene>